<evidence type="ECO:0000313" key="2">
    <source>
        <dbReference type="Proteomes" id="UP000304953"/>
    </source>
</evidence>
<accession>A0AC61RMS1</accession>
<reference evidence="1" key="1">
    <citation type="submission" date="2019-04" db="EMBL/GenBank/DDBJ databases">
        <title>Microbes associate with the intestines of laboratory mice.</title>
        <authorList>
            <person name="Navarre W."/>
            <person name="Wong E."/>
            <person name="Huang K."/>
            <person name="Tropini C."/>
            <person name="Ng K."/>
            <person name="Yu B."/>
        </authorList>
    </citation>
    <scope>NUCLEOTIDE SEQUENCE</scope>
    <source>
        <strain evidence="1">NM01_1-7b</strain>
    </source>
</reference>
<evidence type="ECO:0000313" key="1">
    <source>
        <dbReference type="EMBL" id="TGY87021.1"/>
    </source>
</evidence>
<keyword evidence="2" id="KW-1185">Reference proteome</keyword>
<gene>
    <name evidence="1" type="ORF">E5329_27250</name>
</gene>
<proteinExistence type="predicted"/>
<dbReference type="EMBL" id="SRYA01000126">
    <property type="protein sequence ID" value="TGY87021.1"/>
    <property type="molecule type" value="Genomic_DNA"/>
</dbReference>
<name>A0AC61RMS1_9FIRM</name>
<protein>
    <submittedName>
        <fullName evidence="1">Uncharacterized protein</fullName>
    </submittedName>
</protein>
<sequence>MGINVKVQKAPKPIEIITAEARLERDLKSCMRCRYFHGNNRQCIAKKCVKEDLKQPEITVEEKQSKCFGCPYPHTEGYCFHCMKDLLGKTEYSRKVDR</sequence>
<dbReference type="Proteomes" id="UP000304953">
    <property type="component" value="Unassembled WGS sequence"/>
</dbReference>
<organism evidence="1 2">
    <name type="scientific">Petralouisia muris</name>
    <dbReference type="NCBI Taxonomy" id="3032872"/>
    <lineage>
        <taxon>Bacteria</taxon>
        <taxon>Bacillati</taxon>
        <taxon>Bacillota</taxon>
        <taxon>Clostridia</taxon>
        <taxon>Lachnospirales</taxon>
        <taxon>Lachnospiraceae</taxon>
        <taxon>Petralouisia</taxon>
    </lineage>
</organism>
<comment type="caution">
    <text evidence="1">The sequence shown here is derived from an EMBL/GenBank/DDBJ whole genome shotgun (WGS) entry which is preliminary data.</text>
</comment>